<gene>
    <name evidence="1" type="ORF">GCM10023315_06210</name>
</gene>
<reference evidence="2" key="1">
    <citation type="journal article" date="2019" name="Int. J. Syst. Evol. Microbiol.">
        <title>The Global Catalogue of Microorganisms (GCM) 10K type strain sequencing project: providing services to taxonomists for standard genome sequencing and annotation.</title>
        <authorList>
            <consortium name="The Broad Institute Genomics Platform"/>
            <consortium name="The Broad Institute Genome Sequencing Center for Infectious Disease"/>
            <person name="Wu L."/>
            <person name="Ma J."/>
        </authorList>
    </citation>
    <scope>NUCLEOTIDE SEQUENCE [LARGE SCALE GENOMIC DNA]</scope>
    <source>
        <strain evidence="2">JCM 18287</strain>
    </source>
</reference>
<proteinExistence type="predicted"/>
<evidence type="ECO:0008006" key="3">
    <source>
        <dbReference type="Google" id="ProtNLM"/>
    </source>
</evidence>
<evidence type="ECO:0000313" key="2">
    <source>
        <dbReference type="Proteomes" id="UP001501692"/>
    </source>
</evidence>
<evidence type="ECO:0000313" key="1">
    <source>
        <dbReference type="EMBL" id="GAA4960989.1"/>
    </source>
</evidence>
<accession>A0ABP9H6I0</accession>
<protein>
    <recommendedName>
        <fullName evidence="3">YARHG domain-containing protein</fullName>
    </recommendedName>
</protein>
<dbReference type="EMBL" id="BAABJK010000004">
    <property type="protein sequence ID" value="GAA4960989.1"/>
    <property type="molecule type" value="Genomic_DNA"/>
</dbReference>
<keyword evidence="2" id="KW-1185">Reference proteome</keyword>
<name>A0ABP9H6I0_9FLAO</name>
<dbReference type="Proteomes" id="UP001501692">
    <property type="component" value="Unassembled WGS sequence"/>
</dbReference>
<comment type="caution">
    <text evidence="1">The sequence shown here is derived from an EMBL/GenBank/DDBJ whole genome shotgun (WGS) entry which is preliminary data.</text>
</comment>
<organism evidence="1 2">
    <name type="scientific">Algibacter aquimarinus</name>
    <dbReference type="NCBI Taxonomy" id="1136748"/>
    <lineage>
        <taxon>Bacteria</taxon>
        <taxon>Pseudomonadati</taxon>
        <taxon>Bacteroidota</taxon>
        <taxon>Flavobacteriia</taxon>
        <taxon>Flavobacteriales</taxon>
        <taxon>Flavobacteriaceae</taxon>
        <taxon>Algibacter</taxon>
    </lineage>
</organism>
<dbReference type="PROSITE" id="PS51257">
    <property type="entry name" value="PROKAR_LIPOPROTEIN"/>
    <property type="match status" value="1"/>
</dbReference>
<sequence>MKKYILLFMTVFLSVSCNGQKNEIKKTETKENIVEKPKGNWEVNKEFDENGNLIRYDSIYSWSSSNKLNHLSSIERDSLMQTLKSRFFTNFSSFKNQGFEDMFSEDSLFSKRFFNDDFFGSDFGKDFMNIDKIEQQMIDRQKKFLEKYHSEFIKPEDEN</sequence>
<dbReference type="RefSeq" id="WP_345164435.1">
    <property type="nucleotide sequence ID" value="NZ_BAABJK010000004.1"/>
</dbReference>